<reference evidence="2 3" key="1">
    <citation type="journal article" date="2013" name="ISME J.">
        <title>By their genes ye shall know them: genomic signatures of predatory bacteria.</title>
        <authorList>
            <person name="Pasternak Z."/>
            <person name="Pietrokovski S."/>
            <person name="Rotem O."/>
            <person name="Gophna U."/>
            <person name="Lurie-Weinberger M.N."/>
            <person name="Jurkevitch E."/>
        </authorList>
    </citation>
    <scope>NUCLEOTIDE SEQUENCE [LARGE SCALE GENOMIC DNA]</scope>
    <source>
        <strain evidence="2">EPB</strain>
    </source>
</reference>
<sequence>MRQDRSSRQTDQAGTQQSGFTQTEKAGHAIPKENLENEKGLRERQTKPRTHDHGCPGTSQVKGLKKQQIL</sequence>
<dbReference type="AlphaFoldDB" id="M4VJB2"/>
<accession>M4VJB2</accession>
<evidence type="ECO:0000313" key="2">
    <source>
        <dbReference type="EMBL" id="AGH98136.1"/>
    </source>
</evidence>
<organism evidence="2 3">
    <name type="scientific">Micavibrio aeruginosavorus EPB</name>
    <dbReference type="NCBI Taxonomy" id="349215"/>
    <lineage>
        <taxon>Bacteria</taxon>
        <taxon>Pseudomonadati</taxon>
        <taxon>Bdellovibrionota</taxon>
        <taxon>Bdellovibrionia</taxon>
        <taxon>Bdellovibrionales</taxon>
        <taxon>Pseudobdellovibrionaceae</taxon>
        <taxon>Micavibrio</taxon>
    </lineage>
</organism>
<evidence type="ECO:0000256" key="1">
    <source>
        <dbReference type="SAM" id="MobiDB-lite"/>
    </source>
</evidence>
<feature type="region of interest" description="Disordered" evidence="1">
    <location>
        <begin position="1"/>
        <end position="70"/>
    </location>
</feature>
<protein>
    <submittedName>
        <fullName evidence="2">Uncharacterized protein</fullName>
    </submittedName>
</protein>
<dbReference type="Proteomes" id="UP000011932">
    <property type="component" value="Chromosome"/>
</dbReference>
<proteinExistence type="predicted"/>
<dbReference type="HOGENOM" id="CLU_2753305_0_0_5"/>
<name>M4VJB2_9BACT</name>
<evidence type="ECO:0000313" key="3">
    <source>
        <dbReference type="Proteomes" id="UP000011932"/>
    </source>
</evidence>
<dbReference type="KEGG" id="man:A11S_1327"/>
<feature type="compositionally biased region" description="Polar residues" evidence="1">
    <location>
        <begin position="9"/>
        <end position="24"/>
    </location>
</feature>
<gene>
    <name evidence="2" type="ORF">A11S_1327</name>
</gene>
<feature type="compositionally biased region" description="Basic and acidic residues" evidence="1">
    <location>
        <begin position="25"/>
        <end position="54"/>
    </location>
</feature>
<dbReference type="EMBL" id="CP003538">
    <property type="protein sequence ID" value="AGH98136.1"/>
    <property type="molecule type" value="Genomic_DNA"/>
</dbReference>